<sequence length="177" mass="20093">MKVLDRGVCSWNLGWRRNLFVWEENIFNELLSLVNTVAFSNEIDVWAWGPENGGVFTVNSTYRFLDSMTDTDLQFSPTEEGVFRFLWKSKTPSKVTAFVWQLLLDRIPTRYNLQRRGVVLADLNSGCVLCDAVEETSIHLFLHCSFTSKVWRGGCSLVAFSLFIVVACTDSGSSKLC</sequence>
<gene>
    <name evidence="2" type="ORF">A2U01_0016944</name>
</gene>
<keyword evidence="3" id="KW-1185">Reference proteome</keyword>
<dbReference type="InterPro" id="IPR026960">
    <property type="entry name" value="RVT-Znf"/>
</dbReference>
<proteinExistence type="predicted"/>
<dbReference type="PANTHER" id="PTHR36617:SF16">
    <property type="entry name" value="OS04G0516500 PROTEIN"/>
    <property type="match status" value="1"/>
</dbReference>
<dbReference type="AlphaFoldDB" id="A0A392N873"/>
<name>A0A392N873_9FABA</name>
<comment type="caution">
    <text evidence="2">The sequence shown here is derived from an EMBL/GenBank/DDBJ whole genome shotgun (WGS) entry which is preliminary data.</text>
</comment>
<organism evidence="2 3">
    <name type="scientific">Trifolium medium</name>
    <dbReference type="NCBI Taxonomy" id="97028"/>
    <lineage>
        <taxon>Eukaryota</taxon>
        <taxon>Viridiplantae</taxon>
        <taxon>Streptophyta</taxon>
        <taxon>Embryophyta</taxon>
        <taxon>Tracheophyta</taxon>
        <taxon>Spermatophyta</taxon>
        <taxon>Magnoliopsida</taxon>
        <taxon>eudicotyledons</taxon>
        <taxon>Gunneridae</taxon>
        <taxon>Pentapetalae</taxon>
        <taxon>rosids</taxon>
        <taxon>fabids</taxon>
        <taxon>Fabales</taxon>
        <taxon>Fabaceae</taxon>
        <taxon>Papilionoideae</taxon>
        <taxon>50 kb inversion clade</taxon>
        <taxon>NPAAA clade</taxon>
        <taxon>Hologalegina</taxon>
        <taxon>IRL clade</taxon>
        <taxon>Trifolieae</taxon>
        <taxon>Trifolium</taxon>
    </lineage>
</organism>
<accession>A0A392N873</accession>
<evidence type="ECO:0000313" key="2">
    <source>
        <dbReference type="EMBL" id="MCH95961.1"/>
    </source>
</evidence>
<dbReference type="Proteomes" id="UP000265520">
    <property type="component" value="Unassembled WGS sequence"/>
</dbReference>
<reference evidence="2 3" key="1">
    <citation type="journal article" date="2018" name="Front. Plant Sci.">
        <title>Red Clover (Trifolium pratense) and Zigzag Clover (T. medium) - A Picture of Genomic Similarities and Differences.</title>
        <authorList>
            <person name="Dluhosova J."/>
            <person name="Istvanek J."/>
            <person name="Nedelnik J."/>
            <person name="Repkova J."/>
        </authorList>
    </citation>
    <scope>NUCLEOTIDE SEQUENCE [LARGE SCALE GENOMIC DNA]</scope>
    <source>
        <strain evidence="3">cv. 10/8</strain>
        <tissue evidence="2">Leaf</tissue>
    </source>
</reference>
<feature type="domain" description="Reverse transcriptase zinc-binding" evidence="1">
    <location>
        <begin position="56"/>
        <end position="151"/>
    </location>
</feature>
<evidence type="ECO:0000313" key="3">
    <source>
        <dbReference type="Proteomes" id="UP000265520"/>
    </source>
</evidence>
<feature type="non-terminal residue" evidence="2">
    <location>
        <position position="177"/>
    </location>
</feature>
<dbReference type="Pfam" id="PF13966">
    <property type="entry name" value="zf-RVT"/>
    <property type="match status" value="1"/>
</dbReference>
<evidence type="ECO:0000259" key="1">
    <source>
        <dbReference type="Pfam" id="PF13966"/>
    </source>
</evidence>
<dbReference type="EMBL" id="LXQA010031182">
    <property type="protein sequence ID" value="MCH95961.1"/>
    <property type="molecule type" value="Genomic_DNA"/>
</dbReference>
<protein>
    <recommendedName>
        <fullName evidence="1">Reverse transcriptase zinc-binding domain-containing protein</fullName>
    </recommendedName>
</protein>
<dbReference type="PANTHER" id="PTHR36617">
    <property type="entry name" value="PROTEIN, PUTATIVE-RELATED"/>
    <property type="match status" value="1"/>
</dbReference>